<proteinExistence type="predicted"/>
<protein>
    <submittedName>
        <fullName evidence="3">Serine/threonine-protein phosphatase</fullName>
    </submittedName>
</protein>
<evidence type="ECO:0000313" key="3">
    <source>
        <dbReference type="EMBL" id="MBO8193076.1"/>
    </source>
</evidence>
<dbReference type="RefSeq" id="WP_209240139.1">
    <property type="nucleotide sequence ID" value="NZ_JADKMA010000069.1"/>
</dbReference>
<keyword evidence="1" id="KW-0378">Hydrolase</keyword>
<feature type="domain" description="PPM-type phosphatase" evidence="2">
    <location>
        <begin position="154"/>
        <end position="388"/>
    </location>
</feature>
<dbReference type="PANTHER" id="PTHR43156">
    <property type="entry name" value="STAGE II SPORULATION PROTEIN E-RELATED"/>
    <property type="match status" value="1"/>
</dbReference>
<name>A0ABS3XCG8_9ACTN</name>
<dbReference type="EMBL" id="JADKMA010000069">
    <property type="protein sequence ID" value="MBO8193076.1"/>
    <property type="molecule type" value="Genomic_DNA"/>
</dbReference>
<comment type="caution">
    <text evidence="3">The sequence shown here is derived from an EMBL/GenBank/DDBJ whole genome shotgun (WGS) entry which is preliminary data.</text>
</comment>
<evidence type="ECO:0000259" key="2">
    <source>
        <dbReference type="SMART" id="SM00331"/>
    </source>
</evidence>
<evidence type="ECO:0000313" key="4">
    <source>
        <dbReference type="Proteomes" id="UP001519064"/>
    </source>
</evidence>
<sequence length="404" mass="42549">MPEPAASAVRGSARQHAGGQDVRVSQVWVWRRIYRWVPAGVLVLAVGLDLLARHWVSTAPLLAVAPVVAAPVLEPPTIVAVGLGAMAAHAGLSYSDGTFGPQSGIGTQLTLVAITALAVGLNRTLRSHHATADKARHAAQVAQQAVLPTPPERTGGLHIAARYVPADETALIGGDLYVVQETPFGVRGMIGDVRGKGLSAIAVVSADIGAFRYAADHCADLPTVVETLEETLVREGQRQGGLEQSEGFTTALLVEFAPDLEQVRLVNRGHPPPLLLDPAGHARVLEPGQEAPPLGITTLGSWASPVETYDLVPGATLLCFTDGVTEARDRSGIFYDPAGRISQMLDAYRRNTGHPADPQTVLDFLVTDVHRHSAGPAQDDQALLALTRPIRSSDILTVAGQPSP</sequence>
<keyword evidence="4" id="KW-1185">Reference proteome</keyword>
<dbReference type="InterPro" id="IPR052016">
    <property type="entry name" value="Bact_Sigma-Reg"/>
</dbReference>
<gene>
    <name evidence="3" type="ORF">ITI46_15580</name>
</gene>
<accession>A0ABS3XCG8</accession>
<dbReference type="Pfam" id="PF07228">
    <property type="entry name" value="SpoIIE"/>
    <property type="match status" value="1"/>
</dbReference>
<dbReference type="SMART" id="SM00331">
    <property type="entry name" value="PP2C_SIG"/>
    <property type="match status" value="1"/>
</dbReference>
<reference evidence="3 4" key="1">
    <citation type="submission" date="2020-11" db="EMBL/GenBank/DDBJ databases">
        <title>Streptomyces spirodelae sp. nov., isolated from duckweed.</title>
        <authorList>
            <person name="Saimee Y."/>
            <person name="Duangmal K."/>
        </authorList>
    </citation>
    <scope>NUCLEOTIDE SEQUENCE [LARGE SCALE GENOMIC DNA]</scope>
    <source>
        <strain evidence="3 4">S16-07</strain>
    </source>
</reference>
<dbReference type="Gene3D" id="3.60.40.10">
    <property type="entry name" value="PPM-type phosphatase domain"/>
    <property type="match status" value="1"/>
</dbReference>
<dbReference type="InterPro" id="IPR036457">
    <property type="entry name" value="PPM-type-like_dom_sf"/>
</dbReference>
<evidence type="ECO:0000256" key="1">
    <source>
        <dbReference type="ARBA" id="ARBA00022801"/>
    </source>
</evidence>
<dbReference type="Proteomes" id="UP001519064">
    <property type="component" value="Unassembled WGS sequence"/>
</dbReference>
<organism evidence="3 4">
    <name type="scientific">Streptomyces oryzae</name>
    <dbReference type="NCBI Taxonomy" id="1434886"/>
    <lineage>
        <taxon>Bacteria</taxon>
        <taxon>Bacillati</taxon>
        <taxon>Actinomycetota</taxon>
        <taxon>Actinomycetes</taxon>
        <taxon>Kitasatosporales</taxon>
        <taxon>Streptomycetaceae</taxon>
        <taxon>Streptomyces</taxon>
    </lineage>
</organism>
<dbReference type="PANTHER" id="PTHR43156:SF2">
    <property type="entry name" value="STAGE II SPORULATION PROTEIN E"/>
    <property type="match status" value="1"/>
</dbReference>
<dbReference type="InterPro" id="IPR001932">
    <property type="entry name" value="PPM-type_phosphatase-like_dom"/>
</dbReference>